<evidence type="ECO:0000259" key="1">
    <source>
        <dbReference type="Pfam" id="PF11640"/>
    </source>
</evidence>
<dbReference type="GO" id="GO:0004674">
    <property type="term" value="F:protein serine/threonine kinase activity"/>
    <property type="evidence" value="ECO:0007669"/>
    <property type="project" value="InterPro"/>
</dbReference>
<dbReference type="PANTHER" id="PTHR37079">
    <property type="entry name" value="SERINE/THREONINE-PROTEIN KINASE ATM"/>
    <property type="match status" value="1"/>
</dbReference>
<comment type="caution">
    <text evidence="2">The sequence shown here is derived from an EMBL/GenBank/DDBJ whole genome shotgun (WGS) entry which is preliminary data.</text>
</comment>
<name>A0AAN8URN0_9MAGN</name>
<dbReference type="Proteomes" id="UP001370490">
    <property type="component" value="Unassembled WGS sequence"/>
</dbReference>
<reference evidence="2 3" key="1">
    <citation type="submission" date="2023-12" db="EMBL/GenBank/DDBJ databases">
        <title>A high-quality genome assembly for Dillenia turbinata (Dilleniales).</title>
        <authorList>
            <person name="Chanderbali A."/>
        </authorList>
    </citation>
    <scope>NUCLEOTIDE SEQUENCE [LARGE SCALE GENOMIC DNA]</scope>
    <source>
        <strain evidence="2">LSX21</strain>
        <tissue evidence="2">Leaf</tissue>
    </source>
</reference>
<accession>A0AAN8URN0</accession>
<dbReference type="Pfam" id="PF11640">
    <property type="entry name" value="TAN"/>
    <property type="match status" value="1"/>
</dbReference>
<evidence type="ECO:0000313" key="3">
    <source>
        <dbReference type="Proteomes" id="UP001370490"/>
    </source>
</evidence>
<dbReference type="EMBL" id="JBAMMX010000020">
    <property type="protein sequence ID" value="KAK6920710.1"/>
    <property type="molecule type" value="Genomic_DNA"/>
</dbReference>
<keyword evidence="3" id="KW-1185">Reference proteome</keyword>
<dbReference type="AlphaFoldDB" id="A0AAN8URN0"/>
<protein>
    <submittedName>
        <fullName evidence="2">Telomere-length maintenance and DNA damage repair</fullName>
    </submittedName>
</protein>
<dbReference type="InterPro" id="IPR021668">
    <property type="entry name" value="TAN"/>
</dbReference>
<feature type="domain" description="Telomere-length maintenance and DNA damage repair" evidence="1">
    <location>
        <begin position="8"/>
        <end position="158"/>
    </location>
</feature>
<dbReference type="PANTHER" id="PTHR37079:SF4">
    <property type="entry name" value="SERINE_THREONINE-PROTEIN KINASE ATM"/>
    <property type="match status" value="1"/>
</dbReference>
<evidence type="ECO:0000313" key="2">
    <source>
        <dbReference type="EMBL" id="KAK6920710.1"/>
    </source>
</evidence>
<dbReference type="GO" id="GO:0006974">
    <property type="term" value="P:DNA damage response"/>
    <property type="evidence" value="ECO:0007669"/>
    <property type="project" value="InterPro"/>
</dbReference>
<sequence>MVTSRDVQDIIDKLSSDKAKTREDGIKLLNTWLEGERSVPFCKYLGFKTSKLKPNQTPHPETWPFLVKLLTDCISKEVQSNKRRLPKLVFAKTLRIVIQRAEDSKYSGKPLPLVTEVKFLFRHILDILEGVPSFQSEYGTILRHILAAKDYRFHMRKKIYCGLVLLFMGKVESSLSVKDTSQYNPKEELFRCILTLHSLLENPPGDFPDKAREDIVKGFVRVFSLVRDEGKILRKLLECINTFLLNDGPNLDCQSLEIHKALPQFVFRCWLTSHDRSLKDQLILYSKLQLNLARSADERSVLVEQLLDIVGKELDQSNILVSAVARSDTVKDDKFETLTGTQYRLVELAAYVFYQILVELEGCCFNPKTLELVVTGFKSNMIIPDLCICVVHGAVVILDLEAFVSFCCL</sequence>
<gene>
    <name evidence="2" type="ORF">RJ641_014388</name>
</gene>
<dbReference type="InterPro" id="IPR038980">
    <property type="entry name" value="ATM_plant"/>
</dbReference>
<organism evidence="2 3">
    <name type="scientific">Dillenia turbinata</name>
    <dbReference type="NCBI Taxonomy" id="194707"/>
    <lineage>
        <taxon>Eukaryota</taxon>
        <taxon>Viridiplantae</taxon>
        <taxon>Streptophyta</taxon>
        <taxon>Embryophyta</taxon>
        <taxon>Tracheophyta</taxon>
        <taxon>Spermatophyta</taxon>
        <taxon>Magnoliopsida</taxon>
        <taxon>eudicotyledons</taxon>
        <taxon>Gunneridae</taxon>
        <taxon>Pentapetalae</taxon>
        <taxon>Dilleniales</taxon>
        <taxon>Dilleniaceae</taxon>
        <taxon>Dillenia</taxon>
    </lineage>
</organism>
<proteinExistence type="predicted"/>